<dbReference type="EMBL" id="NHYD01002236">
    <property type="protein sequence ID" value="PPQ87635.1"/>
    <property type="molecule type" value="Genomic_DNA"/>
</dbReference>
<dbReference type="Pfam" id="PF13520">
    <property type="entry name" value="AA_permease_2"/>
    <property type="match status" value="1"/>
</dbReference>
<keyword evidence="3 5" id="KW-1133">Transmembrane helix</keyword>
<keyword evidence="7" id="KW-1185">Reference proteome</keyword>
<name>A0A409XA60_PSICY</name>
<accession>A0A409XA60</accession>
<evidence type="ECO:0000256" key="2">
    <source>
        <dbReference type="ARBA" id="ARBA00022692"/>
    </source>
</evidence>
<dbReference type="GO" id="GO:0016020">
    <property type="term" value="C:membrane"/>
    <property type="evidence" value="ECO:0007669"/>
    <property type="project" value="UniProtKB-SubCell"/>
</dbReference>
<dbReference type="PANTHER" id="PTHR11785">
    <property type="entry name" value="AMINO ACID TRANSPORTER"/>
    <property type="match status" value="1"/>
</dbReference>
<evidence type="ECO:0000256" key="3">
    <source>
        <dbReference type="ARBA" id="ARBA00022989"/>
    </source>
</evidence>
<dbReference type="InParanoid" id="A0A409XA60"/>
<evidence type="ECO:0000313" key="6">
    <source>
        <dbReference type="EMBL" id="PPQ87635.1"/>
    </source>
</evidence>
<gene>
    <name evidence="6" type="ORF">CVT25_011475</name>
</gene>
<evidence type="ECO:0000256" key="4">
    <source>
        <dbReference type="ARBA" id="ARBA00023136"/>
    </source>
</evidence>
<evidence type="ECO:0000313" key="7">
    <source>
        <dbReference type="Proteomes" id="UP000283269"/>
    </source>
</evidence>
<organism evidence="6 7">
    <name type="scientific">Psilocybe cyanescens</name>
    <dbReference type="NCBI Taxonomy" id="93625"/>
    <lineage>
        <taxon>Eukaryota</taxon>
        <taxon>Fungi</taxon>
        <taxon>Dikarya</taxon>
        <taxon>Basidiomycota</taxon>
        <taxon>Agaricomycotina</taxon>
        <taxon>Agaricomycetes</taxon>
        <taxon>Agaricomycetidae</taxon>
        <taxon>Agaricales</taxon>
        <taxon>Agaricineae</taxon>
        <taxon>Strophariaceae</taxon>
        <taxon>Psilocybe</taxon>
    </lineage>
</organism>
<dbReference type="Proteomes" id="UP000283269">
    <property type="component" value="Unassembled WGS sequence"/>
</dbReference>
<dbReference type="PANTHER" id="PTHR11785:SF498">
    <property type="entry name" value="HIGH-AFFINITY METHIONINE PERMEASE"/>
    <property type="match status" value="1"/>
</dbReference>
<dbReference type="GO" id="GO:0015179">
    <property type="term" value="F:L-amino acid transmembrane transporter activity"/>
    <property type="evidence" value="ECO:0007669"/>
    <property type="project" value="TreeGrafter"/>
</dbReference>
<evidence type="ECO:0000256" key="5">
    <source>
        <dbReference type="SAM" id="Phobius"/>
    </source>
</evidence>
<reference evidence="6 7" key="1">
    <citation type="journal article" date="2018" name="Evol. Lett.">
        <title>Horizontal gene cluster transfer increased hallucinogenic mushroom diversity.</title>
        <authorList>
            <person name="Reynolds H.T."/>
            <person name="Vijayakumar V."/>
            <person name="Gluck-Thaler E."/>
            <person name="Korotkin H.B."/>
            <person name="Matheny P.B."/>
            <person name="Slot J.C."/>
        </authorList>
    </citation>
    <scope>NUCLEOTIDE SEQUENCE [LARGE SCALE GENOMIC DNA]</scope>
    <source>
        <strain evidence="6 7">2631</strain>
    </source>
</reference>
<dbReference type="InterPro" id="IPR050598">
    <property type="entry name" value="AminoAcid_Transporter"/>
</dbReference>
<dbReference type="AlphaFoldDB" id="A0A409XA60"/>
<sequence length="186" mass="20244">MCVIWSYAGFSNVNYALAEVKNPQRVIRVAGPLAIGVVTILYLANVAYFAGATKEEITISVWLVAALLPKNIYGETAQQALSVFVALSALGNVLSVSFSQGRVNQELGREGILPFTRIWSSNKPFNAPLGGLALHWLICIIVIFALPPGDAYNFILNVLRTHTLPPLLLTHPYLPLSTSKSHTRSL</sequence>
<comment type="caution">
    <text evidence="6">The sequence shown here is derived from an EMBL/GenBank/DDBJ whole genome shotgun (WGS) entry which is preliminary data.</text>
</comment>
<keyword evidence="2 5" id="KW-0812">Transmembrane</keyword>
<dbReference type="InterPro" id="IPR002293">
    <property type="entry name" value="AA/rel_permease1"/>
</dbReference>
<comment type="subcellular location">
    <subcellularLocation>
        <location evidence="1">Membrane</location>
        <topology evidence="1">Multi-pass membrane protein</topology>
    </subcellularLocation>
</comment>
<feature type="transmembrane region" description="Helical" evidence="5">
    <location>
        <begin position="125"/>
        <end position="146"/>
    </location>
</feature>
<dbReference type="STRING" id="93625.A0A409XA60"/>
<keyword evidence="4 5" id="KW-0472">Membrane</keyword>
<proteinExistence type="predicted"/>
<protein>
    <submittedName>
        <fullName evidence="6">Uncharacterized protein</fullName>
    </submittedName>
</protein>
<dbReference type="OrthoDB" id="5982228at2759"/>
<dbReference type="Gene3D" id="1.20.1740.10">
    <property type="entry name" value="Amino acid/polyamine transporter I"/>
    <property type="match status" value="1"/>
</dbReference>
<feature type="transmembrane region" description="Helical" evidence="5">
    <location>
        <begin position="29"/>
        <end position="51"/>
    </location>
</feature>
<evidence type="ECO:0000256" key="1">
    <source>
        <dbReference type="ARBA" id="ARBA00004141"/>
    </source>
</evidence>